<dbReference type="PANTHER" id="PTHR45528:SF1">
    <property type="entry name" value="SENSOR HISTIDINE KINASE CPXA"/>
    <property type="match status" value="1"/>
</dbReference>
<evidence type="ECO:0000256" key="5">
    <source>
        <dbReference type="ARBA" id="ARBA00022553"/>
    </source>
</evidence>
<evidence type="ECO:0000256" key="2">
    <source>
        <dbReference type="ARBA" id="ARBA00004651"/>
    </source>
</evidence>
<dbReference type="SUPFAM" id="SSF47384">
    <property type="entry name" value="Homodimeric domain of signal transducing histidine kinase"/>
    <property type="match status" value="1"/>
</dbReference>
<proteinExistence type="predicted"/>
<comment type="catalytic activity">
    <reaction evidence="1">
        <text>ATP + protein L-histidine = ADP + protein N-phospho-L-histidine.</text>
        <dbReference type="EC" id="2.7.13.3"/>
    </reaction>
</comment>
<sequence length="436" mass="49568">MSIKLKIPLIMLAALLLNIVILLCYFVFYLSVRVDTYQVKMQQTVSEVAQEIAAAIDGESLDLASEYLSLYKNPKKLAFVLTDTQTGEETNWNMGKAESIGFTQTSLLTLSGHSYVLLVKKQVELFNFRTHGVFQELLYFEFAVLLVIFLLLGVIIHFRYVSSLLKLNGAMHLYKDKKQVLQETDRKDEIGKLQTSFAALSRSLEAEKQVQNRIISSISHDIKTPLTSVLGYSERLLKKELSPQKQQQYTQTIYMQARDIEAIVEEFDDYLSLSAPRKEQLQKYKVSYICTMLEDEYRLRLEEQGIVFTLWNQCSDNTEIYTDLLKLRRVFANIIGNSIRHARVTGLQIQVSFISSADKLFITMSDNGNGISETDLPYIFEPFYTSDQSRRISGLGLSICKQIVEGNGGSISAENLPEGGLLIRFTLPLLPIPSRI</sequence>
<dbReference type="InterPro" id="IPR036097">
    <property type="entry name" value="HisK_dim/P_sf"/>
</dbReference>
<reference evidence="16 17" key="2">
    <citation type="submission" date="2020-08" db="EMBL/GenBank/DDBJ databases">
        <authorList>
            <person name="Ueki A."/>
            <person name="Tonouchi A."/>
        </authorList>
    </citation>
    <scope>NUCLEOTIDE SEQUENCE [LARGE SCALE GENOMIC DNA]</scope>
    <source>
        <strain evidence="16 17">CTTW</strain>
    </source>
</reference>
<dbReference type="Gene3D" id="3.30.565.10">
    <property type="entry name" value="Histidine kinase-like ATPase, C-terminal domain"/>
    <property type="match status" value="1"/>
</dbReference>
<dbReference type="CDD" id="cd00082">
    <property type="entry name" value="HisKA"/>
    <property type="match status" value="1"/>
</dbReference>
<reference evidence="16 17" key="1">
    <citation type="submission" date="2020-08" db="EMBL/GenBank/DDBJ databases">
        <title>Draft genome sequencing of an Anaerocolumna strain isolated from anoxic soil subjected to BSD treatment.</title>
        <authorList>
            <person name="Uek A."/>
            <person name="Tonouchi A."/>
        </authorList>
    </citation>
    <scope>NUCLEOTIDE SEQUENCE [LARGE SCALE GENOMIC DNA]</scope>
    <source>
        <strain evidence="16 17">CTTW</strain>
    </source>
</reference>
<dbReference type="InterPro" id="IPR003661">
    <property type="entry name" value="HisK_dim/P_dom"/>
</dbReference>
<dbReference type="KEGG" id="acht:bsdcttw_21600"/>
<dbReference type="Proteomes" id="UP000515703">
    <property type="component" value="Chromosome"/>
</dbReference>
<dbReference type="AlphaFoldDB" id="A0A7I8DL68"/>
<protein>
    <recommendedName>
        <fullName evidence="3">histidine kinase</fullName>
        <ecNumber evidence="3">2.7.13.3</ecNumber>
    </recommendedName>
</protein>
<keyword evidence="5" id="KW-0597">Phosphoprotein</keyword>
<dbReference type="GO" id="GO:0005524">
    <property type="term" value="F:ATP binding"/>
    <property type="evidence" value="ECO:0007669"/>
    <property type="project" value="UniProtKB-KW"/>
</dbReference>
<keyword evidence="6" id="KW-0808">Transferase</keyword>
<keyword evidence="11 14" id="KW-1133">Transmembrane helix</keyword>
<keyword evidence="13 14" id="KW-0472">Membrane</keyword>
<accession>A0A7I8DL68</accession>
<evidence type="ECO:0000256" key="12">
    <source>
        <dbReference type="ARBA" id="ARBA00023012"/>
    </source>
</evidence>
<dbReference type="InterPro" id="IPR005467">
    <property type="entry name" value="His_kinase_dom"/>
</dbReference>
<feature type="domain" description="Histidine kinase" evidence="15">
    <location>
        <begin position="217"/>
        <end position="431"/>
    </location>
</feature>
<gene>
    <name evidence="16" type="ORF">bsdcttw_21600</name>
</gene>
<keyword evidence="4" id="KW-1003">Cell membrane</keyword>
<dbReference type="SMART" id="SM00388">
    <property type="entry name" value="HisKA"/>
    <property type="match status" value="1"/>
</dbReference>
<keyword evidence="12" id="KW-0902">Two-component regulatory system</keyword>
<evidence type="ECO:0000256" key="10">
    <source>
        <dbReference type="ARBA" id="ARBA00022840"/>
    </source>
</evidence>
<dbReference type="Gene3D" id="1.10.287.130">
    <property type="match status" value="1"/>
</dbReference>
<dbReference type="InterPro" id="IPR050398">
    <property type="entry name" value="HssS/ArlS-like"/>
</dbReference>
<evidence type="ECO:0000256" key="6">
    <source>
        <dbReference type="ARBA" id="ARBA00022679"/>
    </source>
</evidence>
<dbReference type="EMBL" id="AP023368">
    <property type="protein sequence ID" value="BCJ99119.1"/>
    <property type="molecule type" value="Genomic_DNA"/>
</dbReference>
<keyword evidence="17" id="KW-1185">Reference proteome</keyword>
<organism evidence="16 17">
    <name type="scientific">Anaerocolumna chitinilytica</name>
    <dbReference type="NCBI Taxonomy" id="1727145"/>
    <lineage>
        <taxon>Bacteria</taxon>
        <taxon>Bacillati</taxon>
        <taxon>Bacillota</taxon>
        <taxon>Clostridia</taxon>
        <taxon>Lachnospirales</taxon>
        <taxon>Lachnospiraceae</taxon>
        <taxon>Anaerocolumna</taxon>
    </lineage>
</organism>
<keyword evidence="10" id="KW-0067">ATP-binding</keyword>
<dbReference type="InterPro" id="IPR036890">
    <property type="entry name" value="HATPase_C_sf"/>
</dbReference>
<evidence type="ECO:0000259" key="15">
    <source>
        <dbReference type="PROSITE" id="PS50109"/>
    </source>
</evidence>
<dbReference type="GO" id="GO:0000155">
    <property type="term" value="F:phosphorelay sensor kinase activity"/>
    <property type="evidence" value="ECO:0007669"/>
    <property type="project" value="InterPro"/>
</dbReference>
<dbReference type="GO" id="GO:0005886">
    <property type="term" value="C:plasma membrane"/>
    <property type="evidence" value="ECO:0007669"/>
    <property type="project" value="UniProtKB-SubCell"/>
</dbReference>
<keyword evidence="7 14" id="KW-0812">Transmembrane</keyword>
<evidence type="ECO:0000256" key="11">
    <source>
        <dbReference type="ARBA" id="ARBA00022989"/>
    </source>
</evidence>
<evidence type="ECO:0000256" key="13">
    <source>
        <dbReference type="ARBA" id="ARBA00023136"/>
    </source>
</evidence>
<dbReference type="Pfam" id="PF00512">
    <property type="entry name" value="HisKA"/>
    <property type="match status" value="1"/>
</dbReference>
<name>A0A7I8DL68_9FIRM</name>
<evidence type="ECO:0000256" key="1">
    <source>
        <dbReference type="ARBA" id="ARBA00000085"/>
    </source>
</evidence>
<dbReference type="EC" id="2.7.13.3" evidence="3"/>
<feature type="transmembrane region" description="Helical" evidence="14">
    <location>
        <begin position="137"/>
        <end position="158"/>
    </location>
</feature>
<evidence type="ECO:0000313" key="16">
    <source>
        <dbReference type="EMBL" id="BCJ99119.1"/>
    </source>
</evidence>
<dbReference type="PRINTS" id="PR00344">
    <property type="entry name" value="BCTRLSENSOR"/>
</dbReference>
<evidence type="ECO:0000256" key="9">
    <source>
        <dbReference type="ARBA" id="ARBA00022777"/>
    </source>
</evidence>
<evidence type="ECO:0000313" key="17">
    <source>
        <dbReference type="Proteomes" id="UP000515703"/>
    </source>
</evidence>
<dbReference type="InterPro" id="IPR003594">
    <property type="entry name" value="HATPase_dom"/>
</dbReference>
<dbReference type="SUPFAM" id="SSF55874">
    <property type="entry name" value="ATPase domain of HSP90 chaperone/DNA topoisomerase II/histidine kinase"/>
    <property type="match status" value="1"/>
</dbReference>
<keyword evidence="8" id="KW-0547">Nucleotide-binding</keyword>
<evidence type="ECO:0000256" key="7">
    <source>
        <dbReference type="ARBA" id="ARBA00022692"/>
    </source>
</evidence>
<evidence type="ECO:0000256" key="8">
    <source>
        <dbReference type="ARBA" id="ARBA00022741"/>
    </source>
</evidence>
<dbReference type="SMART" id="SM00387">
    <property type="entry name" value="HATPase_c"/>
    <property type="match status" value="1"/>
</dbReference>
<dbReference type="Pfam" id="PF02518">
    <property type="entry name" value="HATPase_c"/>
    <property type="match status" value="1"/>
</dbReference>
<dbReference type="Gene3D" id="6.10.340.10">
    <property type="match status" value="1"/>
</dbReference>
<dbReference type="CDD" id="cd00075">
    <property type="entry name" value="HATPase"/>
    <property type="match status" value="1"/>
</dbReference>
<evidence type="ECO:0000256" key="14">
    <source>
        <dbReference type="SAM" id="Phobius"/>
    </source>
</evidence>
<dbReference type="InterPro" id="IPR004358">
    <property type="entry name" value="Sig_transdc_His_kin-like_C"/>
</dbReference>
<evidence type="ECO:0000256" key="3">
    <source>
        <dbReference type="ARBA" id="ARBA00012438"/>
    </source>
</evidence>
<comment type="subcellular location">
    <subcellularLocation>
        <location evidence="2">Cell membrane</location>
        <topology evidence="2">Multi-pass membrane protein</topology>
    </subcellularLocation>
</comment>
<dbReference type="RefSeq" id="WP_185259397.1">
    <property type="nucleotide sequence ID" value="NZ_AP023368.1"/>
</dbReference>
<dbReference type="PROSITE" id="PS50109">
    <property type="entry name" value="HIS_KIN"/>
    <property type="match status" value="1"/>
</dbReference>
<evidence type="ECO:0000256" key="4">
    <source>
        <dbReference type="ARBA" id="ARBA00022475"/>
    </source>
</evidence>
<feature type="transmembrane region" description="Helical" evidence="14">
    <location>
        <begin position="7"/>
        <end position="32"/>
    </location>
</feature>
<dbReference type="PANTHER" id="PTHR45528">
    <property type="entry name" value="SENSOR HISTIDINE KINASE CPXA"/>
    <property type="match status" value="1"/>
</dbReference>
<keyword evidence="9" id="KW-0418">Kinase</keyword>